<name>A0ABZ3F676_9HELI</name>
<gene>
    <name evidence="3" type="ORF">V3I05_08425</name>
</gene>
<feature type="region of interest" description="Disordered" evidence="2">
    <location>
        <begin position="137"/>
        <end position="164"/>
    </location>
</feature>
<keyword evidence="4" id="KW-1185">Reference proteome</keyword>
<reference evidence="3 4" key="1">
    <citation type="submission" date="2024-02" db="EMBL/GenBank/DDBJ databases">
        <title>Genome and pathogenicity analysis of Helicobacter mastomyrinus isolated from mice.</title>
        <authorList>
            <person name="Zhu L."/>
        </authorList>
    </citation>
    <scope>NUCLEOTIDE SEQUENCE [LARGE SCALE GENOMIC DNA]</scope>
    <source>
        <strain evidence="3 4">Hm-17</strain>
    </source>
</reference>
<keyword evidence="1" id="KW-0802">TPR repeat</keyword>
<evidence type="ECO:0000256" key="1">
    <source>
        <dbReference type="PROSITE-ProRule" id="PRU00339"/>
    </source>
</evidence>
<dbReference type="InterPro" id="IPR011990">
    <property type="entry name" value="TPR-like_helical_dom_sf"/>
</dbReference>
<evidence type="ECO:0000313" key="4">
    <source>
        <dbReference type="Proteomes" id="UP001434737"/>
    </source>
</evidence>
<dbReference type="Proteomes" id="UP001434737">
    <property type="component" value="Chromosome"/>
</dbReference>
<dbReference type="SUPFAM" id="SSF48452">
    <property type="entry name" value="TPR-like"/>
    <property type="match status" value="1"/>
</dbReference>
<accession>A0ABZ3F676</accession>
<dbReference type="Gene3D" id="1.25.40.10">
    <property type="entry name" value="Tetratricopeptide repeat domain"/>
    <property type="match status" value="1"/>
</dbReference>
<sequence>MIKRYIILPFIALSLSANEPSAFEKQSGATKNDIKTLQNLLSRLQQKVDSVSQTQEGISSLYESQSAKLQQQVIQITQTTKDIESLKAQIELLGQLKSQIDTNTREIQTLKTHLKEVNESLTALNQTILKELKQLSNTSTQNQPPAAKNTPTKPATTTPSFTKDKTKKAEIFTQAQILFKKAEHEAARIRFEWLIQINHKKAESYFYLGEISFANKAYNTAIKHYKESVLLDDKSSYMPTLLLHTAQSFNAIKDTKNYNKFLDSLINHYSTSKEAQEAKKLKNQNKEKK</sequence>
<dbReference type="RefSeq" id="WP_343353313.1">
    <property type="nucleotide sequence ID" value="NZ_CP145316.1"/>
</dbReference>
<feature type="repeat" description="TPR" evidence="1">
    <location>
        <begin position="202"/>
        <end position="235"/>
    </location>
</feature>
<evidence type="ECO:0008006" key="5">
    <source>
        <dbReference type="Google" id="ProtNLM"/>
    </source>
</evidence>
<dbReference type="PROSITE" id="PS50005">
    <property type="entry name" value="TPR"/>
    <property type="match status" value="1"/>
</dbReference>
<proteinExistence type="predicted"/>
<evidence type="ECO:0000313" key="3">
    <source>
        <dbReference type="EMBL" id="XAM17703.1"/>
    </source>
</evidence>
<dbReference type="EMBL" id="CP145316">
    <property type="protein sequence ID" value="XAM17703.1"/>
    <property type="molecule type" value="Genomic_DNA"/>
</dbReference>
<evidence type="ECO:0000256" key="2">
    <source>
        <dbReference type="SAM" id="MobiDB-lite"/>
    </source>
</evidence>
<feature type="compositionally biased region" description="Low complexity" evidence="2">
    <location>
        <begin position="144"/>
        <end position="159"/>
    </location>
</feature>
<organism evidence="3 4">
    <name type="scientific">Helicobacter mastomyrinus</name>
    <dbReference type="NCBI Taxonomy" id="287948"/>
    <lineage>
        <taxon>Bacteria</taxon>
        <taxon>Pseudomonadati</taxon>
        <taxon>Campylobacterota</taxon>
        <taxon>Epsilonproteobacteria</taxon>
        <taxon>Campylobacterales</taxon>
        <taxon>Helicobacteraceae</taxon>
        <taxon>Helicobacter</taxon>
    </lineage>
</organism>
<dbReference type="InterPro" id="IPR019734">
    <property type="entry name" value="TPR_rpt"/>
</dbReference>
<dbReference type="Gene3D" id="1.10.287.1490">
    <property type="match status" value="1"/>
</dbReference>
<protein>
    <recommendedName>
        <fullName evidence="5">Periplasmic protein</fullName>
    </recommendedName>
</protein>